<evidence type="ECO:0000313" key="1">
    <source>
        <dbReference type="EMBL" id="SVE42767.1"/>
    </source>
</evidence>
<proteinExistence type="predicted"/>
<sequence>SDLSSAVESDIGVERPSLFKEKGEAVLFGMAMGLAVGRKKEGGMTGFGQIDGLESGGIDLSSLIHLLGDEEEKLNPVRALSGYASWGLEHLREYYYNGTKYEISKVAHILSGPAILCSGCGAMISGEDSLEKCPKCGILVG</sequence>
<dbReference type="EMBL" id="UINC01216576">
    <property type="protein sequence ID" value="SVE42767.1"/>
    <property type="molecule type" value="Genomic_DNA"/>
</dbReference>
<reference evidence="1" key="1">
    <citation type="submission" date="2018-05" db="EMBL/GenBank/DDBJ databases">
        <authorList>
            <person name="Lanie J.A."/>
            <person name="Ng W.-L."/>
            <person name="Kazmierczak K.M."/>
            <person name="Andrzejewski T.M."/>
            <person name="Davidsen T.M."/>
            <person name="Wayne K.J."/>
            <person name="Tettelin H."/>
            <person name="Glass J.I."/>
            <person name="Rusch D."/>
            <person name="Podicherti R."/>
            <person name="Tsui H.-C.T."/>
            <person name="Winkler M.E."/>
        </authorList>
    </citation>
    <scope>NUCLEOTIDE SEQUENCE</scope>
</reference>
<name>A0A383DE40_9ZZZZ</name>
<organism evidence="1">
    <name type="scientific">marine metagenome</name>
    <dbReference type="NCBI Taxonomy" id="408172"/>
    <lineage>
        <taxon>unclassified sequences</taxon>
        <taxon>metagenomes</taxon>
        <taxon>ecological metagenomes</taxon>
    </lineage>
</organism>
<protein>
    <submittedName>
        <fullName evidence="1">Uncharacterized protein</fullName>
    </submittedName>
</protein>
<gene>
    <name evidence="1" type="ORF">METZ01_LOCUS495621</name>
</gene>
<accession>A0A383DE40</accession>
<feature type="non-terminal residue" evidence="1">
    <location>
        <position position="1"/>
    </location>
</feature>
<dbReference type="AlphaFoldDB" id="A0A383DE40"/>